<dbReference type="PANTHER" id="PTHR10903">
    <property type="entry name" value="GTPASE, IMAP FAMILY MEMBER-RELATED"/>
    <property type="match status" value="1"/>
</dbReference>
<keyword evidence="9" id="KW-0256">Endoplasmic reticulum</keyword>
<feature type="domain" description="AIG1-type G" evidence="16">
    <location>
        <begin position="3"/>
        <end position="206"/>
    </location>
</feature>
<dbReference type="GO" id="GO:0005783">
    <property type="term" value="C:endoplasmic reticulum"/>
    <property type="evidence" value="ECO:0007669"/>
    <property type="project" value="UniProtKB-SubCell"/>
</dbReference>
<dbReference type="FunFam" id="3.40.50.300:FF:000366">
    <property type="entry name" value="GTPase, IMAP family member 2"/>
    <property type="match status" value="1"/>
</dbReference>
<dbReference type="GO" id="GO:0005829">
    <property type="term" value="C:cytosol"/>
    <property type="evidence" value="ECO:0007669"/>
    <property type="project" value="UniProtKB-SubCell"/>
</dbReference>
<evidence type="ECO:0000256" key="13">
    <source>
        <dbReference type="ARBA" id="ARBA00056809"/>
    </source>
</evidence>
<feature type="domain" description="AIG1-type G" evidence="16">
    <location>
        <begin position="429"/>
        <end position="615"/>
    </location>
</feature>
<keyword evidence="7" id="KW-0677">Repeat</keyword>
<evidence type="ECO:0000256" key="9">
    <source>
        <dbReference type="ARBA" id="ARBA00022824"/>
    </source>
</evidence>
<evidence type="ECO:0000256" key="2">
    <source>
        <dbReference type="ARBA" id="ARBA00004240"/>
    </source>
</evidence>
<dbReference type="GO" id="GO:0005794">
    <property type="term" value="C:Golgi apparatus"/>
    <property type="evidence" value="ECO:0007669"/>
    <property type="project" value="UniProtKB-SubCell"/>
</dbReference>
<dbReference type="Gene3D" id="3.40.50.300">
    <property type="entry name" value="P-loop containing nucleotide triphosphate hydrolases"/>
    <property type="match status" value="3"/>
</dbReference>
<dbReference type="InterPro" id="IPR027417">
    <property type="entry name" value="P-loop_NTPase"/>
</dbReference>
<dbReference type="SUPFAM" id="SSF52540">
    <property type="entry name" value="P-loop containing nucleoside triphosphate hydrolases"/>
    <property type="match status" value="3"/>
</dbReference>
<dbReference type="InterPro" id="IPR006703">
    <property type="entry name" value="G_AIG1"/>
</dbReference>
<protein>
    <recommendedName>
        <fullName evidence="14">GTPase IMAP family member 8</fullName>
    </recommendedName>
    <alternativeName>
        <fullName evidence="15">Immune-associated nucleotide-binding protein 9</fullName>
    </alternativeName>
</protein>
<dbReference type="GeneTree" id="ENSGT01140000282522"/>
<sequence length="653" mass="73329">MVEPEIRMVLIGKTGTGKSEAGNKILAKKAFESKISSNSVTVTCEKKEESCSDGQKLAVIDTPGLFCTKKPNRETLIEIAKCISMAAPGPHVFLVVLQPTRFTKEEQDTVKMIQTWFGEEASKYTMVLFTHGELLRKMGEGEAIQKLINENKDLSDFIEQCHGRYHVFKDEEKSPLQVTELLEKINQMVTENGGSYYTNEMLEEAEEANREEMERLLKEDPEMSPEDPEADLRVMLVGQERVGKSSAGNTILGKGAFDCHVSSIPVTLSSQRMEGEVLGRRVSVVDTPGLCSSSLSEKEIKEELEEAVKQSSPGPHVFLLVLQLGRFTKQEQEGPMILQKILGPEVLKHTMILFTYGDRLKDTDINLDQFVREDQNLQKLLKSCSGMYHVLNNNEVENRKQVQELLDKIDQSDGRWFGNILVLVGQERVGKSSAGNTILGQGAFDCHVSSIPVTPSSQRIEGEVLGRTVSVVDTPGLCSSHLSAEKIKKELEEAVKQSSPGPHVFLLVLQLGRFTEQEQEGPKILQKILGPEVLKHTMILFTYGDRLNDTEINLDQFVREDQNLQKLLKSCSGMYHVFNNNEVENRKQVQDLLDKIDQVSGGGRKYYEKGSQSDGRLFNYQYFLLLPKEFYVFKFVHGITIIALKTVTGTKKK</sequence>
<evidence type="ECO:0000256" key="12">
    <source>
        <dbReference type="ARBA" id="ARBA00023134"/>
    </source>
</evidence>
<keyword evidence="6" id="KW-0963">Cytoplasm</keyword>
<accession>A0A3Q2E1H0</accession>
<evidence type="ECO:0000256" key="10">
    <source>
        <dbReference type="ARBA" id="ARBA00023034"/>
    </source>
</evidence>
<reference evidence="17" key="1">
    <citation type="submission" date="2025-08" db="UniProtKB">
        <authorList>
            <consortium name="Ensembl"/>
        </authorList>
    </citation>
    <scope>IDENTIFICATION</scope>
</reference>
<evidence type="ECO:0000256" key="4">
    <source>
        <dbReference type="ARBA" id="ARBA00004555"/>
    </source>
</evidence>
<keyword evidence="11" id="KW-0496">Mitochondrion</keyword>
<feature type="domain" description="AIG1-type G" evidence="16">
    <location>
        <begin position="229"/>
        <end position="426"/>
    </location>
</feature>
<name>A0A3Q2E1H0_CYPVA</name>
<keyword evidence="12" id="KW-0342">GTP-binding</keyword>
<evidence type="ECO:0000256" key="3">
    <source>
        <dbReference type="ARBA" id="ARBA00004514"/>
    </source>
</evidence>
<keyword evidence="8" id="KW-0547">Nucleotide-binding</keyword>
<comment type="function">
    <text evidence="13">Exerts an anti-apoptotic effect in the immune system and is involved in responses to infections.</text>
</comment>
<organism evidence="17 18">
    <name type="scientific">Cyprinodon variegatus</name>
    <name type="common">Sheepshead minnow</name>
    <dbReference type="NCBI Taxonomy" id="28743"/>
    <lineage>
        <taxon>Eukaryota</taxon>
        <taxon>Metazoa</taxon>
        <taxon>Chordata</taxon>
        <taxon>Craniata</taxon>
        <taxon>Vertebrata</taxon>
        <taxon>Euteleostomi</taxon>
        <taxon>Actinopterygii</taxon>
        <taxon>Neopterygii</taxon>
        <taxon>Teleostei</taxon>
        <taxon>Neoteleostei</taxon>
        <taxon>Acanthomorphata</taxon>
        <taxon>Ovalentaria</taxon>
        <taxon>Atherinomorphae</taxon>
        <taxon>Cyprinodontiformes</taxon>
        <taxon>Cyprinodontidae</taxon>
        <taxon>Cyprinodon</taxon>
    </lineage>
</organism>
<evidence type="ECO:0000256" key="15">
    <source>
        <dbReference type="ARBA" id="ARBA00077278"/>
    </source>
</evidence>
<evidence type="ECO:0000256" key="6">
    <source>
        <dbReference type="ARBA" id="ARBA00022490"/>
    </source>
</evidence>
<evidence type="ECO:0000259" key="16">
    <source>
        <dbReference type="PROSITE" id="PS51720"/>
    </source>
</evidence>
<dbReference type="Pfam" id="PF04548">
    <property type="entry name" value="AIG1"/>
    <property type="match status" value="3"/>
</dbReference>
<dbReference type="STRING" id="28743.ENSCVAP00000026066"/>
<comment type="similarity">
    <text evidence="5">Belongs to the TRAFAC class TrmE-Era-EngA-EngB-Septin-like GTPase superfamily. AIG1/Toc34/Toc159-like paraseptin GTPase family. IAN subfamily.</text>
</comment>
<dbReference type="PROSITE" id="PS51720">
    <property type="entry name" value="G_AIG1"/>
    <property type="match status" value="3"/>
</dbReference>
<dbReference type="Proteomes" id="UP000265020">
    <property type="component" value="Unassembled WGS sequence"/>
</dbReference>
<dbReference type="AlphaFoldDB" id="A0A3Q2E1H0"/>
<evidence type="ECO:0000256" key="5">
    <source>
        <dbReference type="ARBA" id="ARBA00008535"/>
    </source>
</evidence>
<dbReference type="PANTHER" id="PTHR10903:SF186">
    <property type="entry name" value="GTPASE IMAP FAMILY MEMBER 4-LIKE-RELATED"/>
    <property type="match status" value="1"/>
</dbReference>
<keyword evidence="10" id="KW-0333">Golgi apparatus</keyword>
<proteinExistence type="inferred from homology"/>
<evidence type="ECO:0000256" key="1">
    <source>
        <dbReference type="ARBA" id="ARBA00004173"/>
    </source>
</evidence>
<evidence type="ECO:0000313" key="17">
    <source>
        <dbReference type="Ensembl" id="ENSCVAP00000026066.1"/>
    </source>
</evidence>
<evidence type="ECO:0000256" key="14">
    <source>
        <dbReference type="ARBA" id="ARBA00073539"/>
    </source>
</evidence>
<evidence type="ECO:0000313" key="18">
    <source>
        <dbReference type="Proteomes" id="UP000265020"/>
    </source>
</evidence>
<evidence type="ECO:0000256" key="8">
    <source>
        <dbReference type="ARBA" id="ARBA00022741"/>
    </source>
</evidence>
<dbReference type="CDD" id="cd01852">
    <property type="entry name" value="AIG1"/>
    <property type="match status" value="1"/>
</dbReference>
<dbReference type="OMA" id="CIFREKE"/>
<evidence type="ECO:0000256" key="11">
    <source>
        <dbReference type="ARBA" id="ARBA00023128"/>
    </source>
</evidence>
<dbReference type="GO" id="GO:0005739">
    <property type="term" value="C:mitochondrion"/>
    <property type="evidence" value="ECO:0007669"/>
    <property type="project" value="UniProtKB-SubCell"/>
</dbReference>
<dbReference type="Ensembl" id="ENSCVAT00000000070.1">
    <property type="protein sequence ID" value="ENSCVAP00000026066.1"/>
    <property type="gene ID" value="ENSCVAG00000011321.1"/>
</dbReference>
<dbReference type="InterPro" id="IPR045058">
    <property type="entry name" value="GIMA/IAN/Toc"/>
</dbReference>
<comment type="subcellular location">
    <subcellularLocation>
        <location evidence="3">Cytoplasm</location>
        <location evidence="3">Cytosol</location>
    </subcellularLocation>
    <subcellularLocation>
        <location evidence="2">Endoplasmic reticulum</location>
    </subcellularLocation>
    <subcellularLocation>
        <location evidence="4">Golgi apparatus</location>
    </subcellularLocation>
    <subcellularLocation>
        <location evidence="1">Mitochondrion</location>
    </subcellularLocation>
</comment>
<keyword evidence="18" id="KW-1185">Reference proteome</keyword>
<reference evidence="17" key="2">
    <citation type="submission" date="2025-09" db="UniProtKB">
        <authorList>
            <consortium name="Ensembl"/>
        </authorList>
    </citation>
    <scope>IDENTIFICATION</scope>
</reference>
<dbReference type="FunFam" id="3.40.50.300:FF:000536">
    <property type="entry name" value="GTPase IMAP family member 8"/>
    <property type="match status" value="2"/>
</dbReference>
<evidence type="ECO:0000256" key="7">
    <source>
        <dbReference type="ARBA" id="ARBA00022737"/>
    </source>
</evidence>
<dbReference type="GO" id="GO:0005525">
    <property type="term" value="F:GTP binding"/>
    <property type="evidence" value="ECO:0007669"/>
    <property type="project" value="UniProtKB-KW"/>
</dbReference>